<evidence type="ECO:0000313" key="4">
    <source>
        <dbReference type="EMBL" id="VGO19399.1"/>
    </source>
</evidence>
<organism evidence="4 5">
    <name type="scientific">Pontiella sulfatireligans</name>
    <dbReference type="NCBI Taxonomy" id="2750658"/>
    <lineage>
        <taxon>Bacteria</taxon>
        <taxon>Pseudomonadati</taxon>
        <taxon>Kiritimatiellota</taxon>
        <taxon>Kiritimatiellia</taxon>
        <taxon>Kiritimatiellales</taxon>
        <taxon>Pontiellaceae</taxon>
        <taxon>Pontiella</taxon>
    </lineage>
</organism>
<dbReference type="Pfam" id="PF20582">
    <property type="entry name" value="UPF0758_N"/>
    <property type="match status" value="1"/>
</dbReference>
<feature type="domain" description="UPF0758" evidence="3">
    <location>
        <begin position="7"/>
        <end position="83"/>
    </location>
</feature>
<keyword evidence="1" id="KW-0378">Hydrolase</keyword>
<dbReference type="EMBL" id="CAAHFH010000001">
    <property type="protein sequence ID" value="VGO19399.1"/>
    <property type="molecule type" value="Genomic_DNA"/>
</dbReference>
<dbReference type="Pfam" id="PF04002">
    <property type="entry name" value="RadC"/>
    <property type="match status" value="1"/>
</dbReference>
<dbReference type="GO" id="GO:0008237">
    <property type="term" value="F:metallopeptidase activity"/>
    <property type="evidence" value="ECO:0007669"/>
    <property type="project" value="UniProtKB-KW"/>
</dbReference>
<evidence type="ECO:0000313" key="5">
    <source>
        <dbReference type="Proteomes" id="UP000346198"/>
    </source>
</evidence>
<dbReference type="Gene3D" id="3.40.140.10">
    <property type="entry name" value="Cytidine Deaminase, domain 2"/>
    <property type="match status" value="1"/>
</dbReference>
<keyword evidence="1" id="KW-0482">Metalloprotease</keyword>
<evidence type="ECO:0000259" key="3">
    <source>
        <dbReference type="Pfam" id="PF20582"/>
    </source>
</evidence>
<feature type="domain" description="RadC-like JAB" evidence="2">
    <location>
        <begin position="107"/>
        <end position="155"/>
    </location>
</feature>
<evidence type="ECO:0000256" key="1">
    <source>
        <dbReference type="ARBA" id="ARBA00023049"/>
    </source>
</evidence>
<dbReference type="AlphaFoldDB" id="A0A6C2UHI8"/>
<gene>
    <name evidence="4" type="ORF">SCARR_01457</name>
</gene>
<evidence type="ECO:0000259" key="2">
    <source>
        <dbReference type="Pfam" id="PF04002"/>
    </source>
</evidence>
<dbReference type="PANTHER" id="PTHR30471">
    <property type="entry name" value="DNA REPAIR PROTEIN RADC"/>
    <property type="match status" value="1"/>
</dbReference>
<dbReference type="InterPro" id="IPR025657">
    <property type="entry name" value="RadC_JAB"/>
</dbReference>
<keyword evidence="5" id="KW-1185">Reference proteome</keyword>
<dbReference type="SUPFAM" id="SSF47781">
    <property type="entry name" value="RuvA domain 2-like"/>
    <property type="match status" value="1"/>
</dbReference>
<dbReference type="RefSeq" id="WP_168433082.1">
    <property type="nucleotide sequence ID" value="NZ_CAAHFH010000001.1"/>
</dbReference>
<dbReference type="PANTHER" id="PTHR30471:SF3">
    <property type="entry name" value="UPF0758 PROTEIN YEES-RELATED"/>
    <property type="match status" value="1"/>
</dbReference>
<dbReference type="Proteomes" id="UP000346198">
    <property type="component" value="Unassembled WGS sequence"/>
</dbReference>
<accession>A0A6C2UHI8</accession>
<dbReference type="InterPro" id="IPR010994">
    <property type="entry name" value="RuvA_2-like"/>
</dbReference>
<keyword evidence="1" id="KW-0645">Protease</keyword>
<sequence length="155" mass="17046">MTERFPIRKWPEGERPREKLIQCGAESLTDAELVAILLRVGNEGSSAIDMGRLLVDELGGLQGIDRAHTEEIMAIKGLGIAKTAQLKAAIEIGKRVRRLNVLPMSFDSAEAIAAYCYPKFEGKRDEQFIALLLDGQNNLLAERLISEGIPTQSVV</sequence>
<proteinExistence type="predicted"/>
<protein>
    <submittedName>
        <fullName evidence="4">Uncharacterized protein</fullName>
    </submittedName>
</protein>
<name>A0A6C2UHI8_9BACT</name>
<reference evidence="4 5" key="1">
    <citation type="submission" date="2019-04" db="EMBL/GenBank/DDBJ databases">
        <authorList>
            <person name="Van Vliet M D."/>
        </authorList>
    </citation>
    <scope>NUCLEOTIDE SEQUENCE [LARGE SCALE GENOMIC DNA]</scope>
    <source>
        <strain evidence="4 5">F21</strain>
    </source>
</reference>
<dbReference type="InterPro" id="IPR046778">
    <property type="entry name" value="UPF0758_N"/>
</dbReference>
<dbReference type="InterPro" id="IPR001405">
    <property type="entry name" value="UPF0758"/>
</dbReference>